<dbReference type="InterPro" id="IPR003607">
    <property type="entry name" value="HD/PDEase_dom"/>
</dbReference>
<dbReference type="Pfam" id="PF01966">
    <property type="entry name" value="HD"/>
    <property type="match status" value="1"/>
</dbReference>
<reference evidence="2 3" key="1">
    <citation type="journal article" date="2012" name="J. Bacteriol.">
        <title>Genome Sequence of Nitratireductor pacificus Type Strain pht-3B.</title>
        <authorList>
            <person name="Lai Q."/>
            <person name="Li G."/>
            <person name="Shao Z."/>
        </authorList>
    </citation>
    <scope>NUCLEOTIDE SEQUENCE [LARGE SCALE GENOMIC DNA]</scope>
    <source>
        <strain evidence="3">pht-3B</strain>
    </source>
</reference>
<evidence type="ECO:0000259" key="1">
    <source>
        <dbReference type="Pfam" id="PF01966"/>
    </source>
</evidence>
<dbReference type="PANTHER" id="PTHR35569:SF1">
    <property type="entry name" value="CYANAMIDE HYDRATASE DDI2-RELATED"/>
    <property type="match status" value="1"/>
</dbReference>
<dbReference type="Gene3D" id="1.10.3210.10">
    <property type="entry name" value="Hypothetical protein af1432"/>
    <property type="match status" value="1"/>
</dbReference>
<dbReference type="PANTHER" id="PTHR35569">
    <property type="entry name" value="CYANAMIDE HYDRATASE DDI2-RELATED"/>
    <property type="match status" value="1"/>
</dbReference>
<dbReference type="RefSeq" id="WP_008599142.1">
    <property type="nucleotide sequence ID" value="NZ_AMRM01000031.1"/>
</dbReference>
<dbReference type="PATRIC" id="fig|391937.3.peg.4145"/>
<name>K2M4L7_9HYPH</name>
<gene>
    <name evidence="2" type="ORF">NA2_20223</name>
</gene>
<dbReference type="EMBL" id="AMRM01000031">
    <property type="protein sequence ID" value="EKF17021.1"/>
    <property type="molecule type" value="Genomic_DNA"/>
</dbReference>
<keyword evidence="2" id="KW-0378">Hydrolase</keyword>
<feature type="domain" description="HD" evidence="1">
    <location>
        <begin position="81"/>
        <end position="168"/>
    </location>
</feature>
<dbReference type="InterPro" id="IPR006674">
    <property type="entry name" value="HD_domain"/>
</dbReference>
<dbReference type="GO" id="GO:0016787">
    <property type="term" value="F:hydrolase activity"/>
    <property type="evidence" value="ECO:0007669"/>
    <property type="project" value="UniProtKB-KW"/>
</dbReference>
<organism evidence="2 3">
    <name type="scientific">Nitratireductor pacificus pht-3B</name>
    <dbReference type="NCBI Taxonomy" id="391937"/>
    <lineage>
        <taxon>Bacteria</taxon>
        <taxon>Pseudomonadati</taxon>
        <taxon>Pseudomonadota</taxon>
        <taxon>Alphaproteobacteria</taxon>
        <taxon>Hyphomicrobiales</taxon>
        <taxon>Phyllobacteriaceae</taxon>
        <taxon>Nitratireductor</taxon>
    </lineage>
</organism>
<dbReference type="eggNOG" id="COG2206">
    <property type="taxonomic scope" value="Bacteria"/>
</dbReference>
<dbReference type="STRING" id="391937.NA2_20223"/>
<proteinExistence type="predicted"/>
<comment type="caution">
    <text evidence="2">The sequence shown here is derived from an EMBL/GenBank/DDBJ whole genome shotgun (WGS) entry which is preliminary data.</text>
</comment>
<evidence type="ECO:0000313" key="3">
    <source>
        <dbReference type="Proteomes" id="UP000006786"/>
    </source>
</evidence>
<dbReference type="Proteomes" id="UP000006786">
    <property type="component" value="Unassembled WGS sequence"/>
</dbReference>
<dbReference type="CDD" id="cd00077">
    <property type="entry name" value="HDc"/>
    <property type="match status" value="1"/>
</dbReference>
<dbReference type="AlphaFoldDB" id="K2M4L7"/>
<sequence>MGTLEWGHGTAGELRGSEKIRLVGNLAFVQVREAVDSLRHRFGLLSPAPLELDALLPGKTALVEDALQLASETHDDALLFHSWRTYLFGALIASHERLTYDPSLFFAAAILHDIGLTDRHEPHLCSRCFALSGGERVRDHLHARGHAGPVAQKVGDAIALHLNGWVSARAHGAEAHLVSRGAVCDLFGAGRRRIAPASLADVLRRFPRDGVIKALQFETADHRKGTRPAVMTGLSGGKAPAEPFG</sequence>
<keyword evidence="3" id="KW-1185">Reference proteome</keyword>
<dbReference type="OrthoDB" id="8478129at2"/>
<evidence type="ECO:0000313" key="2">
    <source>
        <dbReference type="EMBL" id="EKF17021.1"/>
    </source>
</evidence>
<protein>
    <submittedName>
        <fullName evidence="2">Metal dependent phosphohydrolase</fullName>
    </submittedName>
</protein>
<accession>K2M4L7</accession>
<dbReference type="SUPFAM" id="SSF109604">
    <property type="entry name" value="HD-domain/PDEase-like"/>
    <property type="match status" value="1"/>
</dbReference>